<keyword evidence="2" id="KW-0560">Oxidoreductase</keyword>
<dbReference type="SMART" id="SM00829">
    <property type="entry name" value="PKS_ER"/>
    <property type="match status" value="1"/>
</dbReference>
<gene>
    <name evidence="4" type="primary">yhdH</name>
    <name evidence="4" type="ORF">EJ065_5525</name>
</gene>
<dbReference type="InterPro" id="IPR013154">
    <property type="entry name" value="ADH-like_N"/>
</dbReference>
<dbReference type="EMBL" id="CP034669">
    <property type="protein sequence ID" value="QAT87059.1"/>
    <property type="molecule type" value="Genomic_DNA"/>
</dbReference>
<dbReference type="PANTHER" id="PTHR48106">
    <property type="entry name" value="QUINONE OXIDOREDUCTASE PIG3-RELATED"/>
    <property type="match status" value="1"/>
</dbReference>
<evidence type="ECO:0000256" key="2">
    <source>
        <dbReference type="ARBA" id="ARBA00023002"/>
    </source>
</evidence>
<dbReference type="Pfam" id="PF13602">
    <property type="entry name" value="ADH_zinc_N_2"/>
    <property type="match status" value="1"/>
</dbReference>
<dbReference type="Gene3D" id="3.90.180.10">
    <property type="entry name" value="Medium-chain alcohol dehydrogenases, catalytic domain"/>
    <property type="match status" value="1"/>
</dbReference>
<feature type="domain" description="Enoyl reductase (ER)" evidence="3">
    <location>
        <begin position="10"/>
        <end position="300"/>
    </location>
</feature>
<accession>A0A410RYN6</accession>
<dbReference type="RefSeq" id="WP_128798500.1">
    <property type="nucleotide sequence ID" value="NZ_CP034669.1"/>
</dbReference>
<protein>
    <submittedName>
        <fullName evidence="4">Zinc-binding dehydrogenase family oxidoreductase</fullName>
    </submittedName>
</protein>
<dbReference type="Pfam" id="PF08240">
    <property type="entry name" value="ADH_N"/>
    <property type="match status" value="1"/>
</dbReference>
<dbReference type="CDD" id="cd05289">
    <property type="entry name" value="MDR_like_2"/>
    <property type="match status" value="1"/>
</dbReference>
<dbReference type="GO" id="GO:0016651">
    <property type="term" value="F:oxidoreductase activity, acting on NAD(P)H"/>
    <property type="evidence" value="ECO:0007669"/>
    <property type="project" value="TreeGrafter"/>
</dbReference>
<evidence type="ECO:0000313" key="4">
    <source>
        <dbReference type="EMBL" id="QAT87059.1"/>
    </source>
</evidence>
<reference evidence="4 5" key="1">
    <citation type="submission" date="2018-12" db="EMBL/GenBank/DDBJ databases">
        <title>Complete Genome Sequence of the Corallopyronin A producing Myxobacterium Corallococcus coralloides B035.</title>
        <authorList>
            <person name="Bouhired S.M."/>
            <person name="Rupp O."/>
            <person name="Blom J."/>
            <person name="Schaeberle T.F."/>
            <person name="Kehraus S."/>
            <person name="Schiefer A."/>
            <person name="Pfarr K."/>
            <person name="Goesmann A."/>
            <person name="Hoerauf A."/>
            <person name="Koenig G.M."/>
        </authorList>
    </citation>
    <scope>NUCLEOTIDE SEQUENCE [LARGE SCALE GENOMIC DNA]</scope>
    <source>
        <strain evidence="4 5">B035</strain>
    </source>
</reference>
<dbReference type="InterPro" id="IPR011032">
    <property type="entry name" value="GroES-like_sf"/>
</dbReference>
<dbReference type="InterPro" id="IPR036291">
    <property type="entry name" value="NAD(P)-bd_dom_sf"/>
</dbReference>
<dbReference type="GO" id="GO:0070402">
    <property type="term" value="F:NADPH binding"/>
    <property type="evidence" value="ECO:0007669"/>
    <property type="project" value="TreeGrafter"/>
</dbReference>
<sequence length="302" mass="31570">MKAVVLKGYGDVDVLAVQEMPEPKVGPGEVKVRVTAASINPVDWKIRRGDMKERMDLKFPAAILGRDVAGEVVEVGTGVEAFEPGDRVMGLVNAGYAETVVAPTEAWAKVPDTLDLKDAAALPLVTLTGTQLIEEHVRPSQGETVLVTGALGAVGRSAVFAARARGARIWAGVRKKQVEEARKLGVDGVVALDDPKDVAKLPTLDAVADTVGGEAVAAVLGKVKHGGTVGTVVGEPKGAKEKGLVVRSFLAHPDAHRLEQIAQSAAKGDLVIPISRTFKLDDAREAQKVAEQGGVGKVLLVN</sequence>
<name>A0A410RYN6_CORCK</name>
<dbReference type="AlphaFoldDB" id="A0A410RYN6"/>
<dbReference type="SUPFAM" id="SSF50129">
    <property type="entry name" value="GroES-like"/>
    <property type="match status" value="1"/>
</dbReference>
<evidence type="ECO:0000256" key="1">
    <source>
        <dbReference type="ARBA" id="ARBA00022857"/>
    </source>
</evidence>
<evidence type="ECO:0000259" key="3">
    <source>
        <dbReference type="SMART" id="SM00829"/>
    </source>
</evidence>
<evidence type="ECO:0000313" key="5">
    <source>
        <dbReference type="Proteomes" id="UP000288758"/>
    </source>
</evidence>
<organism evidence="4 5">
    <name type="scientific">Corallococcus coralloides</name>
    <name type="common">Myxococcus coralloides</name>
    <dbReference type="NCBI Taxonomy" id="184914"/>
    <lineage>
        <taxon>Bacteria</taxon>
        <taxon>Pseudomonadati</taxon>
        <taxon>Myxococcota</taxon>
        <taxon>Myxococcia</taxon>
        <taxon>Myxococcales</taxon>
        <taxon>Cystobacterineae</taxon>
        <taxon>Myxococcaceae</taxon>
        <taxon>Corallococcus</taxon>
    </lineage>
</organism>
<keyword evidence="1" id="KW-0521">NADP</keyword>
<dbReference type="InterPro" id="IPR020843">
    <property type="entry name" value="ER"/>
</dbReference>
<proteinExistence type="predicted"/>
<dbReference type="Proteomes" id="UP000288758">
    <property type="component" value="Chromosome"/>
</dbReference>
<dbReference type="PANTHER" id="PTHR48106:SF18">
    <property type="entry name" value="QUINONE OXIDOREDUCTASE PIG3"/>
    <property type="match status" value="1"/>
</dbReference>
<dbReference type="SUPFAM" id="SSF51735">
    <property type="entry name" value="NAD(P)-binding Rossmann-fold domains"/>
    <property type="match status" value="1"/>
</dbReference>
<dbReference type="Gene3D" id="3.40.50.720">
    <property type="entry name" value="NAD(P)-binding Rossmann-like Domain"/>
    <property type="match status" value="1"/>
</dbReference>